<name>A0A9D4E5Y2_DREPO</name>
<keyword evidence="2" id="KW-1185">Reference proteome</keyword>
<evidence type="ECO:0000313" key="1">
    <source>
        <dbReference type="EMBL" id="KAH3772901.1"/>
    </source>
</evidence>
<sequence length="197" mass="22015">MDMGIIATSKRLYRRQLVRSVTARGDLRLPDFLKRLTINLEAIYMFDSAWQEGFSAAEVSQAEKHLADLNSFSAVNVNKSRDAFGVTDDEIDQWLKIDNELATTVHLTNEEIVANATGACTEADENDDYDEEEMEPLPAMSSIVRGLQEGLRWLETSADGTSAQTCNLGNIIALARAAARDSCKQRKLTEYFTFHSK</sequence>
<gene>
    <name evidence="1" type="ORF">DPMN_174248</name>
</gene>
<dbReference type="EMBL" id="JAIWYP010000009">
    <property type="protein sequence ID" value="KAH3772901.1"/>
    <property type="molecule type" value="Genomic_DNA"/>
</dbReference>
<reference evidence="1" key="1">
    <citation type="journal article" date="2019" name="bioRxiv">
        <title>The Genome of the Zebra Mussel, Dreissena polymorpha: A Resource for Invasive Species Research.</title>
        <authorList>
            <person name="McCartney M.A."/>
            <person name="Auch B."/>
            <person name="Kono T."/>
            <person name="Mallez S."/>
            <person name="Zhang Y."/>
            <person name="Obille A."/>
            <person name="Becker A."/>
            <person name="Abrahante J.E."/>
            <person name="Garbe J."/>
            <person name="Badalamenti J.P."/>
            <person name="Herman A."/>
            <person name="Mangelson H."/>
            <person name="Liachko I."/>
            <person name="Sullivan S."/>
            <person name="Sone E.D."/>
            <person name="Koren S."/>
            <person name="Silverstein K.A.T."/>
            <person name="Beckman K.B."/>
            <person name="Gohl D.M."/>
        </authorList>
    </citation>
    <scope>NUCLEOTIDE SEQUENCE</scope>
    <source>
        <strain evidence="1">Duluth1</strain>
        <tissue evidence="1">Whole animal</tissue>
    </source>
</reference>
<accession>A0A9D4E5Y2</accession>
<organism evidence="1 2">
    <name type="scientific">Dreissena polymorpha</name>
    <name type="common">Zebra mussel</name>
    <name type="synonym">Mytilus polymorpha</name>
    <dbReference type="NCBI Taxonomy" id="45954"/>
    <lineage>
        <taxon>Eukaryota</taxon>
        <taxon>Metazoa</taxon>
        <taxon>Spiralia</taxon>
        <taxon>Lophotrochozoa</taxon>
        <taxon>Mollusca</taxon>
        <taxon>Bivalvia</taxon>
        <taxon>Autobranchia</taxon>
        <taxon>Heteroconchia</taxon>
        <taxon>Euheterodonta</taxon>
        <taxon>Imparidentia</taxon>
        <taxon>Neoheterodontei</taxon>
        <taxon>Myida</taxon>
        <taxon>Dreissenoidea</taxon>
        <taxon>Dreissenidae</taxon>
        <taxon>Dreissena</taxon>
    </lineage>
</organism>
<proteinExistence type="predicted"/>
<reference evidence="1" key="2">
    <citation type="submission" date="2020-11" db="EMBL/GenBank/DDBJ databases">
        <authorList>
            <person name="McCartney M.A."/>
            <person name="Auch B."/>
            <person name="Kono T."/>
            <person name="Mallez S."/>
            <person name="Becker A."/>
            <person name="Gohl D.M."/>
            <person name="Silverstein K.A.T."/>
            <person name="Koren S."/>
            <person name="Bechman K.B."/>
            <person name="Herman A."/>
            <person name="Abrahante J.E."/>
            <person name="Garbe J."/>
        </authorList>
    </citation>
    <scope>NUCLEOTIDE SEQUENCE</scope>
    <source>
        <strain evidence="1">Duluth1</strain>
        <tissue evidence="1">Whole animal</tissue>
    </source>
</reference>
<dbReference type="AlphaFoldDB" id="A0A9D4E5Y2"/>
<comment type="caution">
    <text evidence="1">The sequence shown here is derived from an EMBL/GenBank/DDBJ whole genome shotgun (WGS) entry which is preliminary data.</text>
</comment>
<protein>
    <submittedName>
        <fullName evidence="1">Uncharacterized protein</fullName>
    </submittedName>
</protein>
<dbReference type="Proteomes" id="UP000828390">
    <property type="component" value="Unassembled WGS sequence"/>
</dbReference>
<evidence type="ECO:0000313" key="2">
    <source>
        <dbReference type="Proteomes" id="UP000828390"/>
    </source>
</evidence>